<evidence type="ECO:0000313" key="1">
    <source>
        <dbReference type="EMBL" id="KKM72279.1"/>
    </source>
</evidence>
<comment type="caution">
    <text evidence="1">The sequence shown here is derived from an EMBL/GenBank/DDBJ whole genome shotgun (WGS) entry which is preliminary data.</text>
</comment>
<name>A0A0F9JQX7_9ZZZZ</name>
<dbReference type="AlphaFoldDB" id="A0A0F9JQX7"/>
<reference evidence="1" key="1">
    <citation type="journal article" date="2015" name="Nature">
        <title>Complex archaea that bridge the gap between prokaryotes and eukaryotes.</title>
        <authorList>
            <person name="Spang A."/>
            <person name="Saw J.H."/>
            <person name="Jorgensen S.L."/>
            <person name="Zaremba-Niedzwiedzka K."/>
            <person name="Martijn J."/>
            <person name="Lind A.E."/>
            <person name="van Eijk R."/>
            <person name="Schleper C."/>
            <person name="Guy L."/>
            <person name="Ettema T.J."/>
        </authorList>
    </citation>
    <scope>NUCLEOTIDE SEQUENCE</scope>
</reference>
<gene>
    <name evidence="1" type="ORF">LCGC14_1422090</name>
</gene>
<accession>A0A0F9JQX7</accession>
<proteinExistence type="predicted"/>
<sequence length="85" mass="9506">MDKPSVNRPSSGSAIPPTYKQEQYAADLVEQLREGEHFQAELFARKVLSVGTVGDMSTLIDKMKRALKELGEADEFVDVSHREEP</sequence>
<organism evidence="1">
    <name type="scientific">marine sediment metagenome</name>
    <dbReference type="NCBI Taxonomy" id="412755"/>
    <lineage>
        <taxon>unclassified sequences</taxon>
        <taxon>metagenomes</taxon>
        <taxon>ecological metagenomes</taxon>
    </lineage>
</organism>
<dbReference type="EMBL" id="LAZR01009500">
    <property type="protein sequence ID" value="KKM72279.1"/>
    <property type="molecule type" value="Genomic_DNA"/>
</dbReference>
<protein>
    <submittedName>
        <fullName evidence="1">Uncharacterized protein</fullName>
    </submittedName>
</protein>